<evidence type="ECO:0000313" key="2">
    <source>
        <dbReference type="Proteomes" id="UP000199361"/>
    </source>
</evidence>
<evidence type="ECO:0008006" key="3">
    <source>
        <dbReference type="Google" id="ProtNLM"/>
    </source>
</evidence>
<dbReference type="OrthoDB" id="3520907at2"/>
<organism evidence="1 2">
    <name type="scientific">Nonomuraea wenchangensis</name>
    <dbReference type="NCBI Taxonomy" id="568860"/>
    <lineage>
        <taxon>Bacteria</taxon>
        <taxon>Bacillati</taxon>
        <taxon>Actinomycetota</taxon>
        <taxon>Actinomycetes</taxon>
        <taxon>Streptosporangiales</taxon>
        <taxon>Streptosporangiaceae</taxon>
        <taxon>Nonomuraea</taxon>
    </lineage>
</organism>
<keyword evidence="2" id="KW-1185">Reference proteome</keyword>
<dbReference type="AlphaFoldDB" id="A0A1I0DKU3"/>
<dbReference type="Proteomes" id="UP000199361">
    <property type="component" value="Unassembled WGS sequence"/>
</dbReference>
<sequence>MRALWLTAGAMATVIALFWSTAALWTTFARAREPVVTDLRSIPFDGGTVEIKATATPINLFVMPGRAGELLISRSLSWSREQPKVAESWDPATATLRLDTDCPGSGQPDGSRCQADYTVFVPPETDVVAGTTTGDLAVHNLFGSLRLTSVSGAVRLEEAAGPVWARTGSGDIDAGRLGGESADLETGAGEVRVAFTGRPTSVRAVVRTRGDVSVVVPPAPYAVTTVGTNVTLDIERDAASQRKIEARTLAGSVSVCCR</sequence>
<dbReference type="RefSeq" id="WP_091078794.1">
    <property type="nucleotide sequence ID" value="NZ_FOHX01000002.1"/>
</dbReference>
<protein>
    <recommendedName>
        <fullName evidence="3">Adhesin</fullName>
    </recommendedName>
</protein>
<accession>A0A1I0DKU3</accession>
<proteinExistence type="predicted"/>
<dbReference type="EMBL" id="FOHX01000002">
    <property type="protein sequence ID" value="SET32896.1"/>
    <property type="molecule type" value="Genomic_DNA"/>
</dbReference>
<reference evidence="1 2" key="1">
    <citation type="submission" date="2016-10" db="EMBL/GenBank/DDBJ databases">
        <authorList>
            <person name="de Groot N.N."/>
        </authorList>
    </citation>
    <scope>NUCLEOTIDE SEQUENCE [LARGE SCALE GENOMIC DNA]</scope>
    <source>
        <strain evidence="1 2">CGMCC 4.5598</strain>
    </source>
</reference>
<dbReference type="STRING" id="568860.SAMN05421811_102767"/>
<name>A0A1I0DKU3_9ACTN</name>
<evidence type="ECO:0000313" key="1">
    <source>
        <dbReference type="EMBL" id="SET32896.1"/>
    </source>
</evidence>
<gene>
    <name evidence="1" type="ORF">SAMN05421811_102767</name>
</gene>